<dbReference type="Pfam" id="PF02113">
    <property type="entry name" value="Peptidase_S13"/>
    <property type="match status" value="2"/>
</dbReference>
<keyword evidence="4" id="KW-0121">Carboxypeptidase</keyword>
<dbReference type="Proteomes" id="UP000003835">
    <property type="component" value="Unassembled WGS sequence"/>
</dbReference>
<dbReference type="InterPro" id="IPR000667">
    <property type="entry name" value="Peptidase_S13"/>
</dbReference>
<dbReference type="OrthoDB" id="9802627at2"/>
<evidence type="ECO:0000313" key="5">
    <source>
        <dbReference type="Proteomes" id="UP000003835"/>
    </source>
</evidence>
<evidence type="ECO:0000256" key="2">
    <source>
        <dbReference type="ARBA" id="ARBA00022801"/>
    </source>
</evidence>
<keyword evidence="2" id="KW-0378">Hydrolase</keyword>
<dbReference type="Gene3D" id="3.50.80.20">
    <property type="entry name" value="D-Ala-D-Ala carboxypeptidase C, peptidase S13"/>
    <property type="match status" value="1"/>
</dbReference>
<dbReference type="GO" id="GO:0004185">
    <property type="term" value="F:serine-type carboxypeptidase activity"/>
    <property type="evidence" value="ECO:0007669"/>
    <property type="project" value="InterPro"/>
</dbReference>
<dbReference type="PRINTS" id="PR00922">
    <property type="entry name" value="DADACBPTASE3"/>
</dbReference>
<dbReference type="EMBL" id="DS989850">
    <property type="protein sequence ID" value="EDX75188.1"/>
    <property type="molecule type" value="Genomic_DNA"/>
</dbReference>
<dbReference type="AlphaFoldDB" id="B4VS75"/>
<feature type="compositionally biased region" description="Polar residues" evidence="3">
    <location>
        <begin position="416"/>
        <end position="427"/>
    </location>
</feature>
<comment type="similarity">
    <text evidence="1">Belongs to the peptidase S13 family.</text>
</comment>
<gene>
    <name evidence="4" type="ORF">MC7420_2192</name>
</gene>
<organism evidence="4 5">
    <name type="scientific">Coleofasciculus chthonoplastes PCC 7420</name>
    <dbReference type="NCBI Taxonomy" id="118168"/>
    <lineage>
        <taxon>Bacteria</taxon>
        <taxon>Bacillati</taxon>
        <taxon>Cyanobacteriota</taxon>
        <taxon>Cyanophyceae</taxon>
        <taxon>Coleofasciculales</taxon>
        <taxon>Coleofasciculaceae</taxon>
        <taxon>Coleofasciculus</taxon>
    </lineage>
</organism>
<reference evidence="4 5" key="1">
    <citation type="submission" date="2008-07" db="EMBL/GenBank/DDBJ databases">
        <authorList>
            <person name="Tandeau de Marsac N."/>
            <person name="Ferriera S."/>
            <person name="Johnson J."/>
            <person name="Kravitz S."/>
            <person name="Beeson K."/>
            <person name="Sutton G."/>
            <person name="Rogers Y.-H."/>
            <person name="Friedman R."/>
            <person name="Frazier M."/>
            <person name="Venter J.C."/>
        </authorList>
    </citation>
    <scope>NUCLEOTIDE SEQUENCE [LARGE SCALE GENOMIC DNA]</scope>
    <source>
        <strain evidence="4 5">PCC 7420</strain>
    </source>
</reference>
<dbReference type="PANTHER" id="PTHR30023">
    <property type="entry name" value="D-ALANYL-D-ALANINE CARBOXYPEPTIDASE"/>
    <property type="match status" value="1"/>
</dbReference>
<dbReference type="GO" id="GO:0006508">
    <property type="term" value="P:proteolysis"/>
    <property type="evidence" value="ECO:0007669"/>
    <property type="project" value="InterPro"/>
</dbReference>
<dbReference type="PANTHER" id="PTHR30023:SF0">
    <property type="entry name" value="PENICILLIN-SENSITIVE CARBOXYPEPTIDASE A"/>
    <property type="match status" value="1"/>
</dbReference>
<evidence type="ECO:0000256" key="1">
    <source>
        <dbReference type="ARBA" id="ARBA00006096"/>
    </source>
</evidence>
<evidence type="ECO:0000256" key="3">
    <source>
        <dbReference type="SAM" id="MobiDB-lite"/>
    </source>
</evidence>
<dbReference type="eggNOG" id="COG2027">
    <property type="taxonomic scope" value="Bacteria"/>
</dbReference>
<protein>
    <submittedName>
        <fullName evidence="4">D-Ala-D-Ala carboxypeptidase 3 (S13) family</fullName>
    </submittedName>
</protein>
<dbReference type="STRING" id="118168.MC7420_2192"/>
<dbReference type="SUPFAM" id="SSF56601">
    <property type="entry name" value="beta-lactamase/transpeptidase-like"/>
    <property type="match status" value="1"/>
</dbReference>
<dbReference type="Gene3D" id="3.40.710.10">
    <property type="entry name" value="DD-peptidase/beta-lactamase superfamily"/>
    <property type="match status" value="1"/>
</dbReference>
<dbReference type="RefSeq" id="WP_006101460.1">
    <property type="nucleotide sequence ID" value="NZ_DS989850.1"/>
</dbReference>
<keyword evidence="4" id="KW-0645">Protease</keyword>
<keyword evidence="5" id="KW-1185">Reference proteome</keyword>
<dbReference type="HOGENOM" id="CLU_047821_0_0_3"/>
<name>B4VS75_9CYAN</name>
<dbReference type="GO" id="GO:0000270">
    <property type="term" value="P:peptidoglycan metabolic process"/>
    <property type="evidence" value="ECO:0007669"/>
    <property type="project" value="TreeGrafter"/>
</dbReference>
<feature type="region of interest" description="Disordered" evidence="3">
    <location>
        <begin position="416"/>
        <end position="439"/>
    </location>
</feature>
<sequence>MLQRIGAGLIASSIAALLVKIVGMQAATLDLDKVETIQPLPWQETSLFTLPKPDPSAEATINQYLQDLRNKGSLADNQGIWIQSGLNVLAEHQGKIPRPAASLTKIATTLVTLSQWKPDHEFETQVGATGDIRDGVLEGDLVIKGGGDPLFVWEEAIALGNSLNQLGIRRVNGNLVIAGNFNMNYEEDPTRSGEQLKTGLNGKTWSRSVIRHHGRMSPGTPKPELVISGQIKTVKTPPDDMRILLRHQSLPLVEILREMNIYSNNGMAQILADAVGGADVVAKEAAKLANVPPEEIQLINGSGLGTENQISPRAATAMLIALEKLLTPHNLGVIDVFPLAGRDKNGTIYARNLPEGTAMKTGTLRQVSALAGVMPTQERDRVWFAIINGGNNIWEFRQQQDQLLDKLTQNWGNQPSLNPKTALSRSQLGDPKRNKVVAN</sequence>
<accession>B4VS75</accession>
<evidence type="ECO:0000313" key="4">
    <source>
        <dbReference type="EMBL" id="EDX75188.1"/>
    </source>
</evidence>
<proteinExistence type="inferred from homology"/>
<dbReference type="InterPro" id="IPR012338">
    <property type="entry name" value="Beta-lactam/transpept-like"/>
</dbReference>